<dbReference type="Pfam" id="PF00135">
    <property type="entry name" value="COesterase"/>
    <property type="match status" value="1"/>
</dbReference>
<dbReference type="InterPro" id="IPR029058">
    <property type="entry name" value="AB_hydrolase_fold"/>
</dbReference>
<organism evidence="5 6">
    <name type="scientific">Rhizodiscina lignyota</name>
    <dbReference type="NCBI Taxonomy" id="1504668"/>
    <lineage>
        <taxon>Eukaryota</taxon>
        <taxon>Fungi</taxon>
        <taxon>Dikarya</taxon>
        <taxon>Ascomycota</taxon>
        <taxon>Pezizomycotina</taxon>
        <taxon>Dothideomycetes</taxon>
        <taxon>Pleosporomycetidae</taxon>
        <taxon>Aulographales</taxon>
        <taxon>Rhizodiscinaceae</taxon>
        <taxon>Rhizodiscina</taxon>
    </lineage>
</organism>
<proteinExistence type="inferred from homology"/>
<dbReference type="PANTHER" id="PTHR43918:SF4">
    <property type="entry name" value="CARBOXYLIC ESTER HYDROLASE"/>
    <property type="match status" value="1"/>
</dbReference>
<keyword evidence="6" id="KW-1185">Reference proteome</keyword>
<sequence>MQVLLTLASILVGLTPVLAASSNPTAKTVNGTYEGVHIASYNQDAFLGIPYAQPPLGPLRFRWPRSLDKSFSGTKSAKAYGYSCYQYGSHFNLSEDCLTLNVVRPSGYEHAALPVLVWIYGGGLFAGSSADPSYNLSGIVHVSQQIGKPIVAVSINYRLGMWGFLQSPEIVAEGSSNAGLLDQRMAFRWLQENVAAFGGDPSKVTIWGESAGAQSIGYQLFSYAGRNDGLFRGAIMESGGPEGTSVQDLVYYLPPYENLTRTVGCWTAVDQLACLRNLSSAELFASHPSQVWNPLIDGDFLPSYPSQVIDKGEFIKTPLLIGANSDEGTSFSIPSVDNDTSLFQNLLTWRGYGLSPPTIRKLMELYPNDNTSPKPPYHVPPDVVFPQLGLEWRRTAWMGGDMVMIGQRRKMCEAYTSYGVDIYSYRFDTTPFNVSNSTGAAHGTNVAFSFQNVSGTLGPLPQYENYRELSQGIGRAYINFAYSQNPNGGSSGSGYGSGSSGVAQLPYWPLYDLGKPEEIVLNANKTYVESDTYRKEQIDFINQEMVWRELLA</sequence>
<dbReference type="PROSITE" id="PS00941">
    <property type="entry name" value="CARBOXYLESTERASE_B_2"/>
    <property type="match status" value="1"/>
</dbReference>
<keyword evidence="2 3" id="KW-0378">Hydrolase</keyword>
<dbReference type="GO" id="GO:0052689">
    <property type="term" value="F:carboxylic ester hydrolase activity"/>
    <property type="evidence" value="ECO:0007669"/>
    <property type="project" value="TreeGrafter"/>
</dbReference>
<evidence type="ECO:0000259" key="4">
    <source>
        <dbReference type="Pfam" id="PF00135"/>
    </source>
</evidence>
<gene>
    <name evidence="5" type="ORF">NA57DRAFT_53273</name>
</gene>
<evidence type="ECO:0000313" key="6">
    <source>
        <dbReference type="Proteomes" id="UP000799772"/>
    </source>
</evidence>
<dbReference type="PANTHER" id="PTHR43918">
    <property type="entry name" value="ACETYLCHOLINESTERASE"/>
    <property type="match status" value="1"/>
</dbReference>
<name>A0A9P4IJU1_9PEZI</name>
<dbReference type="InterPro" id="IPR019826">
    <property type="entry name" value="Carboxylesterase_B_AS"/>
</dbReference>
<dbReference type="InterPro" id="IPR050654">
    <property type="entry name" value="AChE-related_enzymes"/>
</dbReference>
<evidence type="ECO:0000256" key="2">
    <source>
        <dbReference type="ARBA" id="ARBA00022801"/>
    </source>
</evidence>
<feature type="signal peptide" evidence="3">
    <location>
        <begin position="1"/>
        <end position="19"/>
    </location>
</feature>
<dbReference type="SUPFAM" id="SSF53474">
    <property type="entry name" value="alpha/beta-Hydrolases"/>
    <property type="match status" value="1"/>
</dbReference>
<dbReference type="InterPro" id="IPR002018">
    <property type="entry name" value="CarbesteraseB"/>
</dbReference>
<dbReference type="AlphaFoldDB" id="A0A9P4IJU1"/>
<comment type="similarity">
    <text evidence="1 3">Belongs to the type-B carboxylesterase/lipase family.</text>
</comment>
<dbReference type="EMBL" id="ML978123">
    <property type="protein sequence ID" value="KAF2101298.1"/>
    <property type="molecule type" value="Genomic_DNA"/>
</dbReference>
<dbReference type="Proteomes" id="UP000799772">
    <property type="component" value="Unassembled WGS sequence"/>
</dbReference>
<protein>
    <recommendedName>
        <fullName evidence="3">Carboxylic ester hydrolase</fullName>
        <ecNumber evidence="3">3.1.1.-</ecNumber>
    </recommendedName>
</protein>
<dbReference type="PROSITE" id="PS00122">
    <property type="entry name" value="CARBOXYLESTERASE_B_1"/>
    <property type="match status" value="1"/>
</dbReference>
<feature type="domain" description="Carboxylesterase type B" evidence="4">
    <location>
        <begin position="28"/>
        <end position="540"/>
    </location>
</feature>
<accession>A0A9P4IJU1</accession>
<dbReference type="OrthoDB" id="408631at2759"/>
<comment type="caution">
    <text evidence="5">The sequence shown here is derived from an EMBL/GenBank/DDBJ whole genome shotgun (WGS) entry which is preliminary data.</text>
</comment>
<dbReference type="Gene3D" id="3.40.50.1820">
    <property type="entry name" value="alpha/beta hydrolase"/>
    <property type="match status" value="1"/>
</dbReference>
<dbReference type="EC" id="3.1.1.-" evidence="3"/>
<keyword evidence="3" id="KW-0732">Signal</keyword>
<dbReference type="InterPro" id="IPR019819">
    <property type="entry name" value="Carboxylesterase_B_CS"/>
</dbReference>
<evidence type="ECO:0000256" key="3">
    <source>
        <dbReference type="RuleBase" id="RU361235"/>
    </source>
</evidence>
<evidence type="ECO:0000313" key="5">
    <source>
        <dbReference type="EMBL" id="KAF2101298.1"/>
    </source>
</evidence>
<reference evidence="5" key="1">
    <citation type="journal article" date="2020" name="Stud. Mycol.">
        <title>101 Dothideomycetes genomes: a test case for predicting lifestyles and emergence of pathogens.</title>
        <authorList>
            <person name="Haridas S."/>
            <person name="Albert R."/>
            <person name="Binder M."/>
            <person name="Bloem J."/>
            <person name="Labutti K."/>
            <person name="Salamov A."/>
            <person name="Andreopoulos B."/>
            <person name="Baker S."/>
            <person name="Barry K."/>
            <person name="Bills G."/>
            <person name="Bluhm B."/>
            <person name="Cannon C."/>
            <person name="Castanera R."/>
            <person name="Culley D."/>
            <person name="Daum C."/>
            <person name="Ezra D."/>
            <person name="Gonzalez J."/>
            <person name="Henrissat B."/>
            <person name="Kuo A."/>
            <person name="Liang C."/>
            <person name="Lipzen A."/>
            <person name="Lutzoni F."/>
            <person name="Magnuson J."/>
            <person name="Mondo S."/>
            <person name="Nolan M."/>
            <person name="Ohm R."/>
            <person name="Pangilinan J."/>
            <person name="Park H.-J."/>
            <person name="Ramirez L."/>
            <person name="Alfaro M."/>
            <person name="Sun H."/>
            <person name="Tritt A."/>
            <person name="Yoshinaga Y."/>
            <person name="Zwiers L.-H."/>
            <person name="Turgeon B."/>
            <person name="Goodwin S."/>
            <person name="Spatafora J."/>
            <person name="Crous P."/>
            <person name="Grigoriev I."/>
        </authorList>
    </citation>
    <scope>NUCLEOTIDE SEQUENCE</scope>
    <source>
        <strain evidence="5">CBS 133067</strain>
    </source>
</reference>
<evidence type="ECO:0000256" key="1">
    <source>
        <dbReference type="ARBA" id="ARBA00005964"/>
    </source>
</evidence>
<feature type="chain" id="PRO_5040534650" description="Carboxylic ester hydrolase" evidence="3">
    <location>
        <begin position="20"/>
        <end position="552"/>
    </location>
</feature>